<dbReference type="SUPFAM" id="SSF52540">
    <property type="entry name" value="P-loop containing nucleoside triphosphate hydrolases"/>
    <property type="match status" value="1"/>
</dbReference>
<dbReference type="SUPFAM" id="SSF48452">
    <property type="entry name" value="TPR-like"/>
    <property type="match status" value="2"/>
</dbReference>
<dbReference type="SMART" id="SM00028">
    <property type="entry name" value="TPR"/>
    <property type="match status" value="5"/>
</dbReference>
<gene>
    <name evidence="1" type="ORF">BT96DRAFT_874793</name>
</gene>
<sequence>MGSFHQILPHASNFQINNSVLTTGVTNVTYIGPHHIKEVQPDHMISLSNVLKCPAPNQYFVGHEDTLKRLSKIFSEPTMTLWSTNTEVIQDFVTNHLKSRLNFKYPCIFLDASSAQALNEKLADKVREQALPTKFLLVLENANESAIADDIPDISGSPILVTSTQPDIHSLASFTACEFQLPDAATQQEMKEVLRSIEKVLEARQKVATLVANGGTGKTQTVLQFIFKNISRFSNIWFFDASSNDTLAANFNELGNAAGVGEEVKTVRDFLGRINENWLCIFDSADDRQVILKEYIPNCSHGNVIVTSRLKGMLQIASPGCHIDLSDLSRESAVELLLKHSDHRRSKKNQDLAAQIADAFGCHALAISTAGSYIAITPTCTVENYLTHFNKKRTEILNYQINSLNAYQLTVLDAFQLSFNKLCYSTQYLMKICAYLHPADIPIETFTRAAAFTGSDTSLVDLNPPTEAINILEDFLSLFVKEEAWDDSVVELCQLSLASYDEVKKSLSFHPMIHTCVQETIVNRGYISQTALLLLGRATPLGGTIEDHRFRHQLLIQASSIQTDNLPTMHVQICLAKIFFENGFWGKSEKLEQKMLVQYKNIYGEQHPDTLTSMSSLASTYHEQGKLDAAQQLQEQVLAQHKEVLGEHHPDTLTSMINLATTYYKQGKLDAAQQLGEESLAQRKEVLGEHHPDTLISMNNLANTYYKQRKLDAALQLREEVLAQRKEVLGEHHPDTLTSMSNLAGTYYKQGKRDAAQQLGEEVLAQRKEVLGEHHPDTLTSMSNLASIYYKQGKLDAAQQLSEEALAQRKGVLGEHHP</sequence>
<keyword evidence="2" id="KW-1185">Reference proteome</keyword>
<dbReference type="InterPro" id="IPR027417">
    <property type="entry name" value="P-loop_NTPase"/>
</dbReference>
<organism evidence="1 2">
    <name type="scientific">Gymnopus androsaceus JB14</name>
    <dbReference type="NCBI Taxonomy" id="1447944"/>
    <lineage>
        <taxon>Eukaryota</taxon>
        <taxon>Fungi</taxon>
        <taxon>Dikarya</taxon>
        <taxon>Basidiomycota</taxon>
        <taxon>Agaricomycotina</taxon>
        <taxon>Agaricomycetes</taxon>
        <taxon>Agaricomycetidae</taxon>
        <taxon>Agaricales</taxon>
        <taxon>Marasmiineae</taxon>
        <taxon>Omphalotaceae</taxon>
        <taxon>Gymnopus</taxon>
    </lineage>
</organism>
<accession>A0A6A4I925</accession>
<dbReference type="EMBL" id="ML769397">
    <property type="protein sequence ID" value="KAE9407189.1"/>
    <property type="molecule type" value="Genomic_DNA"/>
</dbReference>
<evidence type="ECO:0000313" key="1">
    <source>
        <dbReference type="EMBL" id="KAE9407189.1"/>
    </source>
</evidence>
<dbReference type="PANTHER" id="PTHR46082:SF6">
    <property type="entry name" value="AAA+ ATPASE DOMAIN-CONTAINING PROTEIN-RELATED"/>
    <property type="match status" value="1"/>
</dbReference>
<dbReference type="Pfam" id="PF13424">
    <property type="entry name" value="TPR_12"/>
    <property type="match status" value="2"/>
</dbReference>
<protein>
    <submittedName>
        <fullName evidence="1">TPR-like protein</fullName>
    </submittedName>
</protein>
<name>A0A6A4I925_9AGAR</name>
<dbReference type="InterPro" id="IPR019734">
    <property type="entry name" value="TPR_rpt"/>
</dbReference>
<evidence type="ECO:0000313" key="2">
    <source>
        <dbReference type="Proteomes" id="UP000799118"/>
    </source>
</evidence>
<dbReference type="Gene3D" id="3.40.50.300">
    <property type="entry name" value="P-loop containing nucleotide triphosphate hydrolases"/>
    <property type="match status" value="1"/>
</dbReference>
<dbReference type="PANTHER" id="PTHR46082">
    <property type="entry name" value="ATP/GTP-BINDING PROTEIN-RELATED"/>
    <property type="match status" value="1"/>
</dbReference>
<dbReference type="Proteomes" id="UP000799118">
    <property type="component" value="Unassembled WGS sequence"/>
</dbReference>
<dbReference type="Pfam" id="PF13374">
    <property type="entry name" value="TPR_10"/>
    <property type="match status" value="1"/>
</dbReference>
<proteinExistence type="predicted"/>
<dbReference type="PRINTS" id="PR00381">
    <property type="entry name" value="KINESINLIGHT"/>
</dbReference>
<feature type="non-terminal residue" evidence="1">
    <location>
        <position position="818"/>
    </location>
</feature>
<dbReference type="AlphaFoldDB" id="A0A6A4I925"/>
<dbReference type="Gene3D" id="1.25.40.10">
    <property type="entry name" value="Tetratricopeptide repeat domain"/>
    <property type="match status" value="2"/>
</dbReference>
<dbReference type="InterPro" id="IPR011990">
    <property type="entry name" value="TPR-like_helical_dom_sf"/>
</dbReference>
<dbReference type="OrthoDB" id="1658288at2759"/>
<reference evidence="1" key="1">
    <citation type="journal article" date="2019" name="Environ. Microbiol.">
        <title>Fungal ecological strategies reflected in gene transcription - a case study of two litter decomposers.</title>
        <authorList>
            <person name="Barbi F."/>
            <person name="Kohler A."/>
            <person name="Barry K."/>
            <person name="Baskaran P."/>
            <person name="Daum C."/>
            <person name="Fauchery L."/>
            <person name="Ihrmark K."/>
            <person name="Kuo A."/>
            <person name="LaButti K."/>
            <person name="Lipzen A."/>
            <person name="Morin E."/>
            <person name="Grigoriev I.V."/>
            <person name="Henrissat B."/>
            <person name="Lindahl B."/>
            <person name="Martin F."/>
        </authorList>
    </citation>
    <scope>NUCLEOTIDE SEQUENCE</scope>
    <source>
        <strain evidence="1">JB14</strain>
    </source>
</reference>
<dbReference type="InterPro" id="IPR053137">
    <property type="entry name" value="NLR-like"/>
</dbReference>